<proteinExistence type="predicted"/>
<sequence length="226" mass="24994">MEPSHSKQTQTKADSSYFGMDTSELLRTFTRLDARALRAKRAHAKLELDHRATQAALKQATDELDQVSRLAEIFYDLPLRLVDQMLGARAASGNGQDRGSADAILDAVLKQIKKLESESTGSSFNEAEANASATHAEAATCPGEMPAQAEPDSTQMSLETLSNENAFGDQPPHHQRRSWVKSLSSMRKALQKRSALPRKPSSRKYYVLTDCTKQRATDAEKLTHFC</sequence>
<keyword evidence="1" id="KW-0175">Coiled coil</keyword>
<feature type="compositionally biased region" description="Low complexity" evidence="2">
    <location>
        <begin position="122"/>
        <end position="140"/>
    </location>
</feature>
<feature type="region of interest" description="Disordered" evidence="2">
    <location>
        <begin position="119"/>
        <end position="186"/>
    </location>
</feature>
<evidence type="ECO:0000313" key="4">
    <source>
        <dbReference type="Proteomes" id="UP000191672"/>
    </source>
</evidence>
<gene>
    <name evidence="3" type="ORF">PENANT_c067G05950</name>
</gene>
<evidence type="ECO:0000313" key="3">
    <source>
        <dbReference type="EMBL" id="OQD79007.1"/>
    </source>
</evidence>
<feature type="coiled-coil region" evidence="1">
    <location>
        <begin position="43"/>
        <end position="70"/>
    </location>
</feature>
<evidence type="ECO:0000256" key="1">
    <source>
        <dbReference type="SAM" id="Coils"/>
    </source>
</evidence>
<keyword evidence="4" id="KW-1185">Reference proteome</keyword>
<dbReference type="EMBL" id="MDYN01000067">
    <property type="protein sequence ID" value="OQD79007.1"/>
    <property type="molecule type" value="Genomic_DNA"/>
</dbReference>
<accession>A0A1V6PQJ8</accession>
<feature type="compositionally biased region" description="Polar residues" evidence="2">
    <location>
        <begin position="151"/>
        <end position="165"/>
    </location>
</feature>
<organism evidence="3 4">
    <name type="scientific">Penicillium antarcticum</name>
    <dbReference type="NCBI Taxonomy" id="416450"/>
    <lineage>
        <taxon>Eukaryota</taxon>
        <taxon>Fungi</taxon>
        <taxon>Dikarya</taxon>
        <taxon>Ascomycota</taxon>
        <taxon>Pezizomycotina</taxon>
        <taxon>Eurotiomycetes</taxon>
        <taxon>Eurotiomycetidae</taxon>
        <taxon>Eurotiales</taxon>
        <taxon>Aspergillaceae</taxon>
        <taxon>Penicillium</taxon>
    </lineage>
</organism>
<protein>
    <submittedName>
        <fullName evidence="3">Uncharacterized protein</fullName>
    </submittedName>
</protein>
<reference evidence="4" key="1">
    <citation type="journal article" date="2017" name="Nat. Microbiol.">
        <title>Global analysis of biosynthetic gene clusters reveals vast potential of secondary metabolite production in Penicillium species.</title>
        <authorList>
            <person name="Nielsen J.C."/>
            <person name="Grijseels S."/>
            <person name="Prigent S."/>
            <person name="Ji B."/>
            <person name="Dainat J."/>
            <person name="Nielsen K.F."/>
            <person name="Frisvad J.C."/>
            <person name="Workman M."/>
            <person name="Nielsen J."/>
        </authorList>
    </citation>
    <scope>NUCLEOTIDE SEQUENCE [LARGE SCALE GENOMIC DNA]</scope>
    <source>
        <strain evidence="4">IBT 31811</strain>
    </source>
</reference>
<comment type="caution">
    <text evidence="3">The sequence shown here is derived from an EMBL/GenBank/DDBJ whole genome shotgun (WGS) entry which is preliminary data.</text>
</comment>
<dbReference type="AlphaFoldDB" id="A0A1V6PQJ8"/>
<name>A0A1V6PQJ8_9EURO</name>
<dbReference type="Proteomes" id="UP000191672">
    <property type="component" value="Unassembled WGS sequence"/>
</dbReference>
<evidence type="ECO:0000256" key="2">
    <source>
        <dbReference type="SAM" id="MobiDB-lite"/>
    </source>
</evidence>